<proteinExistence type="predicted"/>
<comment type="caution">
    <text evidence="4">The sequence shown here is derived from an EMBL/GenBank/DDBJ whole genome shotgun (WGS) entry which is preliminary data.</text>
</comment>
<dbReference type="Pfam" id="PF22486">
    <property type="entry name" value="MATH_2"/>
    <property type="match status" value="1"/>
</dbReference>
<protein>
    <recommendedName>
        <fullName evidence="6">BTB domain-containing protein</fullName>
    </recommendedName>
</protein>
<dbReference type="SUPFAM" id="SSF49599">
    <property type="entry name" value="TRAF domain-like"/>
    <property type="match status" value="1"/>
</dbReference>
<evidence type="ECO:0008006" key="6">
    <source>
        <dbReference type="Google" id="ProtNLM"/>
    </source>
</evidence>
<dbReference type="STRING" id="4540.A0A3L6PMP2"/>
<evidence type="ECO:0000313" key="4">
    <source>
        <dbReference type="EMBL" id="RLM61108.1"/>
    </source>
</evidence>
<organism evidence="4 5">
    <name type="scientific">Panicum miliaceum</name>
    <name type="common">Proso millet</name>
    <name type="synonym">Broomcorn millet</name>
    <dbReference type="NCBI Taxonomy" id="4540"/>
    <lineage>
        <taxon>Eukaryota</taxon>
        <taxon>Viridiplantae</taxon>
        <taxon>Streptophyta</taxon>
        <taxon>Embryophyta</taxon>
        <taxon>Tracheophyta</taxon>
        <taxon>Spermatophyta</taxon>
        <taxon>Magnoliopsida</taxon>
        <taxon>Liliopsida</taxon>
        <taxon>Poales</taxon>
        <taxon>Poaceae</taxon>
        <taxon>PACMAD clade</taxon>
        <taxon>Panicoideae</taxon>
        <taxon>Panicodae</taxon>
        <taxon>Paniceae</taxon>
        <taxon>Panicinae</taxon>
        <taxon>Panicum</taxon>
        <taxon>Panicum sect. Panicum</taxon>
    </lineage>
</organism>
<dbReference type="PANTHER" id="PTHR26379:SF504">
    <property type="entry name" value="OS08G0523800 PROTEIN"/>
    <property type="match status" value="1"/>
</dbReference>
<reference evidence="5" key="1">
    <citation type="journal article" date="2019" name="Nat. Commun.">
        <title>The genome of broomcorn millet.</title>
        <authorList>
            <person name="Zou C."/>
            <person name="Miki D."/>
            <person name="Li D."/>
            <person name="Tang Q."/>
            <person name="Xiao L."/>
            <person name="Rajput S."/>
            <person name="Deng P."/>
            <person name="Jia W."/>
            <person name="Huang R."/>
            <person name="Zhang M."/>
            <person name="Sun Y."/>
            <person name="Hu J."/>
            <person name="Fu X."/>
            <person name="Schnable P.S."/>
            <person name="Li F."/>
            <person name="Zhang H."/>
            <person name="Feng B."/>
            <person name="Zhu X."/>
            <person name="Liu R."/>
            <person name="Schnable J.C."/>
            <person name="Zhu J.-K."/>
            <person name="Zhang H."/>
        </authorList>
    </citation>
    <scope>NUCLEOTIDE SEQUENCE [LARGE SCALE GENOMIC DNA]</scope>
</reference>
<dbReference type="SUPFAM" id="SSF54695">
    <property type="entry name" value="POZ domain"/>
    <property type="match status" value="1"/>
</dbReference>
<dbReference type="PROSITE" id="PS50144">
    <property type="entry name" value="MATH"/>
    <property type="match status" value="1"/>
</dbReference>
<dbReference type="Gene3D" id="3.30.710.10">
    <property type="entry name" value="Potassium Channel Kv1.1, Chain A"/>
    <property type="match status" value="1"/>
</dbReference>
<dbReference type="Proteomes" id="UP000275267">
    <property type="component" value="Unassembled WGS sequence"/>
</dbReference>
<evidence type="ECO:0000313" key="5">
    <source>
        <dbReference type="Proteomes" id="UP000275267"/>
    </source>
</evidence>
<evidence type="ECO:0000259" key="3">
    <source>
        <dbReference type="PROSITE" id="PS50144"/>
    </source>
</evidence>
<evidence type="ECO:0000256" key="1">
    <source>
        <dbReference type="ARBA" id="ARBA00004906"/>
    </source>
</evidence>
<name>A0A3L6PMP2_PANMI</name>
<accession>A0A3L6PMP2</accession>
<sequence length="252" mass="27947">MVDSAAVEFKVDYEQTKHLAAREAVHSDPISAGGHMWRINWYPRGICTSGRMRGVTMMVELMSKSRSAKAIVEASLLIKGEELDLVASKGSFLRVFEIRFHNLGWLCFLDHKDLLKYVIDGQITVFCTIMVLHDDSSIPVPPSDIGKHLGTLLDSTDGVDVSFIVDGETFHAHRAVLAAPSPVFRVELLGSMAAPRLQCHPSSYTTLPLQHSQSCFNLCTQMPCQETMSLGTLQTRCLSIFLLRPTGMHWTG</sequence>
<dbReference type="AlphaFoldDB" id="A0A3L6PMP2"/>
<dbReference type="EMBL" id="PQIB02000016">
    <property type="protein sequence ID" value="RLM61108.1"/>
    <property type="molecule type" value="Genomic_DNA"/>
</dbReference>
<dbReference type="InterPro" id="IPR002083">
    <property type="entry name" value="MATH/TRAF_dom"/>
</dbReference>
<dbReference type="InterPro" id="IPR000210">
    <property type="entry name" value="BTB/POZ_dom"/>
</dbReference>
<dbReference type="InterPro" id="IPR008974">
    <property type="entry name" value="TRAF-like"/>
</dbReference>
<dbReference type="OrthoDB" id="670584at2759"/>
<gene>
    <name evidence="4" type="ORF">C2845_PM14G18560</name>
</gene>
<dbReference type="GO" id="GO:0016567">
    <property type="term" value="P:protein ubiquitination"/>
    <property type="evidence" value="ECO:0007669"/>
    <property type="project" value="InterPro"/>
</dbReference>
<evidence type="ECO:0000259" key="2">
    <source>
        <dbReference type="PROSITE" id="PS50097"/>
    </source>
</evidence>
<dbReference type="InterPro" id="IPR045005">
    <property type="entry name" value="BPM1-6"/>
</dbReference>
<dbReference type="PROSITE" id="PS50097">
    <property type="entry name" value="BTB"/>
    <property type="match status" value="1"/>
</dbReference>
<dbReference type="Gene3D" id="2.60.210.10">
    <property type="entry name" value="Apoptosis, Tumor Necrosis Factor Receptor Associated Protein 2, Chain A"/>
    <property type="match status" value="1"/>
</dbReference>
<dbReference type="InterPro" id="IPR011333">
    <property type="entry name" value="SKP1/BTB/POZ_sf"/>
</dbReference>
<keyword evidence="5" id="KW-1185">Reference proteome</keyword>
<feature type="domain" description="MATH" evidence="3">
    <location>
        <begin position="6"/>
        <end position="129"/>
    </location>
</feature>
<dbReference type="CDD" id="cd00121">
    <property type="entry name" value="MATH"/>
    <property type="match status" value="1"/>
</dbReference>
<feature type="domain" description="BTB" evidence="2">
    <location>
        <begin position="159"/>
        <end position="185"/>
    </location>
</feature>
<dbReference type="Pfam" id="PF00651">
    <property type="entry name" value="BTB"/>
    <property type="match status" value="1"/>
</dbReference>
<comment type="pathway">
    <text evidence="1">Protein modification; protein ubiquitination.</text>
</comment>
<dbReference type="PANTHER" id="PTHR26379">
    <property type="entry name" value="BTB/POZ AND MATH DOMAIN-CONTAINING PROTEIN 1"/>
    <property type="match status" value="1"/>
</dbReference>